<evidence type="ECO:0000313" key="7">
    <source>
        <dbReference type="Proteomes" id="UP001652641"/>
    </source>
</evidence>
<dbReference type="GeneID" id="140594969"/>
<dbReference type="PANTHER" id="PTHR12080:SF110">
    <property type="entry name" value="IG-LIKE DOMAIN-CONTAINING PROTEIN"/>
    <property type="match status" value="1"/>
</dbReference>
<feature type="signal peptide" evidence="5">
    <location>
        <begin position="1"/>
        <end position="42"/>
    </location>
</feature>
<keyword evidence="7" id="KW-1185">Reference proteome</keyword>
<keyword evidence="4" id="KW-0325">Glycoprotein</keyword>
<dbReference type="InterPro" id="IPR036179">
    <property type="entry name" value="Ig-like_dom_sf"/>
</dbReference>
<gene>
    <name evidence="8" type="primary">LOC140594969</name>
</gene>
<dbReference type="InterPro" id="IPR015631">
    <property type="entry name" value="CD2/SLAM_rcpt"/>
</dbReference>
<proteinExistence type="predicted"/>
<name>A0ABM4YEG3_VULVU</name>
<sequence length="375" mass="40483">MDPAGRQPAMGPCSGDPHLGRASWLLGLTSLLLSVCSTGTQGSAAHGSGVEDSGNPVSLKRMQGASVLFQVLRNPDLPAGVKLEKMTWGILSGAKYTAVLRVTAGARTPEWVNFQDKFQKRVHVFNMTTLRMNNLTLEDTGLYRAQGSYTRGIMYDRDFHLTVYEPLSLPQIWAKDRFITPGWCNVTVKCDTSGTREDMTLSWESRGLPRELEQRGTPGPAPNPWTLALSLPLSQPSISLNCVLSNQEHRKTVTLDLGDICDHGECILQRGGAPGAQAALGEGSPVSPHVYGTTLHLVTPSRVWQARPPASALGCCCWSPLPPPSPLLVQAAPSRDLCPPSPIISCVQGGFQEGSWGMSSVCATRRGMSQRLLQD</sequence>
<comment type="subcellular location">
    <subcellularLocation>
        <location evidence="1">Membrane</location>
    </subcellularLocation>
</comment>
<dbReference type="Proteomes" id="UP001652641">
    <property type="component" value="Chromosome 13"/>
</dbReference>
<organism evidence="7 8">
    <name type="scientific">Vulpes vulpes</name>
    <name type="common">Red fox</name>
    <dbReference type="NCBI Taxonomy" id="9627"/>
    <lineage>
        <taxon>Eukaryota</taxon>
        <taxon>Metazoa</taxon>
        <taxon>Chordata</taxon>
        <taxon>Craniata</taxon>
        <taxon>Vertebrata</taxon>
        <taxon>Euteleostomi</taxon>
        <taxon>Mammalia</taxon>
        <taxon>Eutheria</taxon>
        <taxon>Laurasiatheria</taxon>
        <taxon>Carnivora</taxon>
        <taxon>Caniformia</taxon>
        <taxon>Canidae</taxon>
        <taxon>Vulpes</taxon>
    </lineage>
</organism>
<evidence type="ECO:0000259" key="6">
    <source>
        <dbReference type="PROSITE" id="PS50835"/>
    </source>
</evidence>
<accession>A0ABM4YEG3</accession>
<evidence type="ECO:0000256" key="4">
    <source>
        <dbReference type="ARBA" id="ARBA00023180"/>
    </source>
</evidence>
<dbReference type="PANTHER" id="PTHR12080">
    <property type="entry name" value="SIGNALING LYMPHOCYTIC ACTIVATION MOLECULE"/>
    <property type="match status" value="1"/>
</dbReference>
<dbReference type="Gene3D" id="2.60.40.10">
    <property type="entry name" value="Immunoglobulins"/>
    <property type="match status" value="2"/>
</dbReference>
<protein>
    <submittedName>
        <fullName evidence="8">Uncharacterized protein isoform X2</fullName>
    </submittedName>
</protein>
<evidence type="ECO:0000256" key="2">
    <source>
        <dbReference type="ARBA" id="ARBA00022729"/>
    </source>
</evidence>
<feature type="domain" description="Ig-like" evidence="6">
    <location>
        <begin position="170"/>
        <end position="254"/>
    </location>
</feature>
<dbReference type="InterPro" id="IPR007110">
    <property type="entry name" value="Ig-like_dom"/>
</dbReference>
<dbReference type="InterPro" id="IPR013783">
    <property type="entry name" value="Ig-like_fold"/>
</dbReference>
<keyword evidence="3" id="KW-0472">Membrane</keyword>
<evidence type="ECO:0000256" key="5">
    <source>
        <dbReference type="SAM" id="SignalP"/>
    </source>
</evidence>
<keyword evidence="2 5" id="KW-0732">Signal</keyword>
<dbReference type="RefSeq" id="XP_072588677.1">
    <property type="nucleotide sequence ID" value="XM_072732576.1"/>
</dbReference>
<dbReference type="SUPFAM" id="SSF48726">
    <property type="entry name" value="Immunoglobulin"/>
    <property type="match status" value="1"/>
</dbReference>
<evidence type="ECO:0000256" key="1">
    <source>
        <dbReference type="ARBA" id="ARBA00004370"/>
    </source>
</evidence>
<reference evidence="8" key="1">
    <citation type="submission" date="2025-08" db="UniProtKB">
        <authorList>
            <consortium name="RefSeq"/>
        </authorList>
    </citation>
    <scope>IDENTIFICATION</scope>
    <source>
        <tissue evidence="8">Cell line</tissue>
    </source>
</reference>
<evidence type="ECO:0000313" key="8">
    <source>
        <dbReference type="RefSeq" id="XP_072588677.1"/>
    </source>
</evidence>
<feature type="chain" id="PRO_5046175700" evidence="5">
    <location>
        <begin position="43"/>
        <end position="375"/>
    </location>
</feature>
<dbReference type="PROSITE" id="PS50835">
    <property type="entry name" value="IG_LIKE"/>
    <property type="match status" value="1"/>
</dbReference>
<evidence type="ECO:0000256" key="3">
    <source>
        <dbReference type="ARBA" id="ARBA00023136"/>
    </source>
</evidence>